<name>A0A8J1TJS3_OWEFU</name>
<dbReference type="InterPro" id="IPR007074">
    <property type="entry name" value="LicD/FKTN/FKRP_NTP_transf"/>
</dbReference>
<dbReference type="OrthoDB" id="6358690at2759"/>
<dbReference type="InterPro" id="IPR052613">
    <property type="entry name" value="LicD_transferase"/>
</dbReference>
<proteinExistence type="predicted"/>
<organism evidence="2 3">
    <name type="scientific">Owenia fusiformis</name>
    <name type="common">Polychaete worm</name>
    <dbReference type="NCBI Taxonomy" id="6347"/>
    <lineage>
        <taxon>Eukaryota</taxon>
        <taxon>Metazoa</taxon>
        <taxon>Spiralia</taxon>
        <taxon>Lophotrochozoa</taxon>
        <taxon>Annelida</taxon>
        <taxon>Polychaeta</taxon>
        <taxon>Sedentaria</taxon>
        <taxon>Canalipalpata</taxon>
        <taxon>Sabellida</taxon>
        <taxon>Oweniida</taxon>
        <taxon>Oweniidae</taxon>
        <taxon>Owenia</taxon>
    </lineage>
</organism>
<accession>A0A8J1TJS3</accession>
<dbReference type="EMBL" id="CAIIXF020000002">
    <property type="protein sequence ID" value="CAH1778045.1"/>
    <property type="molecule type" value="Genomic_DNA"/>
</dbReference>
<sequence>MGRKSYMLKITKYFVMGVFIFISLNVLLSVIPLTNQAELTKTSQIQQENHNIVKENLHGNSDVLYVKVKELAELVVEIQHEADKDDKIRKLAEYSLNKITEILNTLKPGLDTVDSLNTIQPKPGETTKTIQNPNQDYFHNNKDNIHTYSNEQGVFKKTNDMVQNKNPDNYILSEVDPDKLYTVCPEKYTSRAYFDLRYDLYPNLFEKLPCRHSPKSLLVTMVMNLASYPNKEMIQTVERISQGMVQYFPDIPVKIAIRKTHTQPTKSHKQFEFISYSSHQADIWNDLILRVDTPNVLVARNIDLITDDIALDRLIREIDDLDVPIIGGALRTPDGHWNMGCQQTVFKNYTVSYKSGYKQSKHDCIYCDHIQGSFLAKTSFLKKIKFHTGMRNSPGLFETLFLDTKLLSDRRLAVCPDSMFHTRHTKIHKRKDWIPFAAYWGINKLNLPDGVSFHFTCQESNTVKETEIGMATPPCQLQELADAIKTVMSICNENKIILEITAGTLLGAVKFNKILPWELDADMIFLTNQIEAFSQLSEEFENAGYIFDIRQNTSNIWDSYIIDIYTYFWHIEIFGHPRMQSDEMLQKRQIPTKVLLDGQWVNAPTNPGANVRNYAWPEIYRHAQHLFDVGAMSQFELYDTSKFTPCPKPGNMNCLDQYNTDGSLQFEQINF</sequence>
<evidence type="ECO:0000313" key="3">
    <source>
        <dbReference type="Proteomes" id="UP000749559"/>
    </source>
</evidence>
<dbReference type="AlphaFoldDB" id="A0A8J1TJS3"/>
<keyword evidence="3" id="KW-1185">Reference proteome</keyword>
<reference evidence="2" key="1">
    <citation type="submission" date="2022-03" db="EMBL/GenBank/DDBJ databases">
        <authorList>
            <person name="Martin C."/>
        </authorList>
    </citation>
    <scope>NUCLEOTIDE SEQUENCE</scope>
</reference>
<protein>
    <recommendedName>
        <fullName evidence="1">LicD/FKTN/FKRP nucleotidyltransferase domain-containing protein</fullName>
    </recommendedName>
</protein>
<feature type="domain" description="LicD/FKTN/FKRP nucleotidyltransferase" evidence="1">
    <location>
        <begin position="491"/>
        <end position="566"/>
    </location>
</feature>
<evidence type="ECO:0000313" key="2">
    <source>
        <dbReference type="EMBL" id="CAH1778045.1"/>
    </source>
</evidence>
<gene>
    <name evidence="2" type="ORF">OFUS_LOCUS5017</name>
</gene>
<dbReference type="Proteomes" id="UP000749559">
    <property type="component" value="Unassembled WGS sequence"/>
</dbReference>
<dbReference type="GO" id="GO:0009100">
    <property type="term" value="P:glycoprotein metabolic process"/>
    <property type="evidence" value="ECO:0007669"/>
    <property type="project" value="UniProtKB-ARBA"/>
</dbReference>
<dbReference type="PANTHER" id="PTHR13627:SF34">
    <property type="entry name" value="RIBITOL-5-PHOSPHATE TRANSFERASE"/>
    <property type="match status" value="1"/>
</dbReference>
<dbReference type="PANTHER" id="PTHR13627">
    <property type="entry name" value="FUKUTIN RELATED PROTEIN"/>
    <property type="match status" value="1"/>
</dbReference>
<evidence type="ECO:0000259" key="1">
    <source>
        <dbReference type="Pfam" id="PF04991"/>
    </source>
</evidence>
<dbReference type="Pfam" id="PF04991">
    <property type="entry name" value="LicD"/>
    <property type="match status" value="1"/>
</dbReference>
<comment type="caution">
    <text evidence="2">The sequence shown here is derived from an EMBL/GenBank/DDBJ whole genome shotgun (WGS) entry which is preliminary data.</text>
</comment>